<organism evidence="1 2">
    <name type="scientific">Dibothriocephalus latus</name>
    <name type="common">Fish tapeworm</name>
    <name type="synonym">Diphyllobothrium latum</name>
    <dbReference type="NCBI Taxonomy" id="60516"/>
    <lineage>
        <taxon>Eukaryota</taxon>
        <taxon>Metazoa</taxon>
        <taxon>Spiralia</taxon>
        <taxon>Lophotrochozoa</taxon>
        <taxon>Platyhelminthes</taxon>
        <taxon>Cestoda</taxon>
        <taxon>Eucestoda</taxon>
        <taxon>Diphyllobothriidea</taxon>
        <taxon>Diphyllobothriidae</taxon>
        <taxon>Dibothriocephalus</taxon>
    </lineage>
</organism>
<dbReference type="OrthoDB" id="10029313at2759"/>
<evidence type="ECO:0000313" key="1">
    <source>
        <dbReference type="EMBL" id="VDK75851.1"/>
    </source>
</evidence>
<dbReference type="Proteomes" id="UP000281553">
    <property type="component" value="Unassembled WGS sequence"/>
</dbReference>
<sequence>MIAAAKLVIIGTKGMEQTTSLIRHQISSLLLAHQPCEVFPKVERDALRAIEAGRDVFILPAEKRHSVVVLDRTNYLQNAKNVLEDR</sequence>
<dbReference type="EMBL" id="UYRU01042489">
    <property type="protein sequence ID" value="VDK75851.1"/>
    <property type="molecule type" value="Genomic_DNA"/>
</dbReference>
<name>A0A3P6UFB2_DIBLA</name>
<dbReference type="AlphaFoldDB" id="A0A3P6UFB2"/>
<gene>
    <name evidence="1" type="ORF">DILT_LOCUS2697</name>
</gene>
<accession>A0A3P6UFB2</accession>
<reference evidence="1 2" key="1">
    <citation type="submission" date="2018-11" db="EMBL/GenBank/DDBJ databases">
        <authorList>
            <consortium name="Pathogen Informatics"/>
        </authorList>
    </citation>
    <scope>NUCLEOTIDE SEQUENCE [LARGE SCALE GENOMIC DNA]</scope>
</reference>
<protein>
    <submittedName>
        <fullName evidence="1">Uncharacterized protein</fullName>
    </submittedName>
</protein>
<evidence type="ECO:0000313" key="2">
    <source>
        <dbReference type="Proteomes" id="UP000281553"/>
    </source>
</evidence>
<keyword evidence="2" id="KW-1185">Reference proteome</keyword>
<proteinExistence type="predicted"/>